<dbReference type="VEuPathDB" id="AmoebaDB:EHI5A_069350"/>
<dbReference type="InterPro" id="IPR002710">
    <property type="entry name" value="Dilute_dom"/>
</dbReference>
<dbReference type="VEuPathDB" id="AmoebaDB:EHI8A_098050"/>
<dbReference type="InterPro" id="IPR019448">
    <property type="entry name" value="NT-C2"/>
</dbReference>
<evidence type="ECO:0000256" key="1">
    <source>
        <dbReference type="SAM" id="Coils"/>
    </source>
</evidence>
<accession>A0A5K1V155</accession>
<comment type="caution">
    <text evidence="3">The sequence shown here is derived from an EMBL/GenBank/DDBJ whole genome shotgun (WGS) entry which is preliminary data.</text>
</comment>
<dbReference type="EMBL" id="BDEQ01000001">
    <property type="protein sequence ID" value="GAT96701.1"/>
    <property type="molecule type" value="Genomic_DNA"/>
</dbReference>
<dbReference type="VEuPathDB" id="AmoebaDB:EHI_001790"/>
<gene>
    <name evidence="3" type="ORF">CL6EHI_001790</name>
</gene>
<protein>
    <recommendedName>
        <fullName evidence="2">Dilute domain-containing protein</fullName>
    </recommendedName>
</protein>
<dbReference type="VEuPathDB" id="AmoebaDB:EHI7A_093980"/>
<feature type="coiled-coil region" evidence="1">
    <location>
        <begin position="146"/>
        <end position="187"/>
    </location>
</feature>
<sequence>MSQKTNRSIETWKIAVSLENITLTAKGVSGVTLYIQWKCGKESGILPRSICVDGKASLGEFSFEEKIRRDIKKYRYLKKTLHITLIQVLKSKKQAVGSIELNLALHLESQNKEEVELPIANGRLKFDLEILTDATPMTIKDTVINFDDVVDEIQQLEDDINEQLIEKEKLLNDIDDLTYQVQVLKRNRVEEGDVTLEENQFIIEEIFLSKMTFSDKQHPLTGDVIFDKLSENKAIRPEKQKFLDKIVQSLKSISIISLETPKRNVYWIGVNALLVKRINTEIVSKNLSDKNVHTRFVNNLFKQLNSSLLMTYQYIENKLQPMIMKYFTDSKSNLGPKATFEVLKEYLASMKKDKLSLTIVSNFCKMFVIHYDRLVFNNLMKQKSIAAEITFYIKCQIAAFCELLRDYSNDSYEEDFVLLKSLCDLAVVSLEVISAQDLVNSICPNISFSQIFAIIAKIEPPVNIVALNRLKNEVANIKDKPQASTDENKLIQLQLNDMFSF</sequence>
<reference evidence="3 4" key="1">
    <citation type="submission" date="2016-05" db="EMBL/GenBank/DDBJ databases">
        <title>First whole genome sequencing of Entamoeba histolytica HM1:IMSS-clone-6.</title>
        <authorList>
            <person name="Mukherjee Avik.K."/>
            <person name="Izumyama S."/>
            <person name="Nakada-Tsukui K."/>
            <person name="Nozaki T."/>
        </authorList>
    </citation>
    <scope>NUCLEOTIDE SEQUENCE [LARGE SCALE GENOMIC DNA]</scope>
    <source>
        <strain evidence="3 4">HM1:IMSS clone 6</strain>
    </source>
</reference>
<name>A0A5K1V155_ENTHI</name>
<dbReference type="PROSITE" id="PS51126">
    <property type="entry name" value="DILUTE"/>
    <property type="match status" value="1"/>
</dbReference>
<dbReference type="AlphaFoldDB" id="A0A5K1V155"/>
<dbReference type="Pfam" id="PF10358">
    <property type="entry name" value="NT-C2"/>
    <property type="match status" value="1"/>
</dbReference>
<keyword evidence="1" id="KW-0175">Coiled coil</keyword>
<evidence type="ECO:0000313" key="4">
    <source>
        <dbReference type="Proteomes" id="UP000078387"/>
    </source>
</evidence>
<dbReference type="Proteomes" id="UP000078387">
    <property type="component" value="Unassembled WGS sequence"/>
</dbReference>
<dbReference type="VEuPathDB" id="AmoebaDB:KM1_081170"/>
<feature type="domain" description="Dilute" evidence="2">
    <location>
        <begin position="294"/>
        <end position="476"/>
    </location>
</feature>
<evidence type="ECO:0000259" key="2">
    <source>
        <dbReference type="PROSITE" id="PS51126"/>
    </source>
</evidence>
<proteinExistence type="predicted"/>
<dbReference type="OMA" id="CEMIRKF"/>
<evidence type="ECO:0000313" key="3">
    <source>
        <dbReference type="EMBL" id="GAT96701.1"/>
    </source>
</evidence>
<organism evidence="3 4">
    <name type="scientific">Entamoeba histolytica</name>
    <dbReference type="NCBI Taxonomy" id="5759"/>
    <lineage>
        <taxon>Eukaryota</taxon>
        <taxon>Amoebozoa</taxon>
        <taxon>Evosea</taxon>
        <taxon>Archamoebae</taxon>
        <taxon>Mastigamoebida</taxon>
        <taxon>Entamoebidae</taxon>
        <taxon>Entamoeba</taxon>
    </lineage>
</organism>